<proteinExistence type="predicted"/>
<dbReference type="Proteomes" id="UP000247773">
    <property type="component" value="Genome"/>
</dbReference>
<organism evidence="1 2">
    <name type="scientific">Pseudomonas phage PspYZU05</name>
    <dbReference type="NCBI Taxonomy" id="1983556"/>
    <lineage>
        <taxon>Viruses</taxon>
        <taxon>Duplodnaviria</taxon>
        <taxon>Heunggongvirae</taxon>
        <taxon>Uroviricota</taxon>
        <taxon>Caudoviricetes</taxon>
        <taxon>Pantevenvirales</taxon>
        <taxon>Straboviridae</taxon>
        <taxon>Jiangsuvirus</taxon>
        <taxon>Jiangsuvirus pspyzu05</taxon>
    </lineage>
</organism>
<protein>
    <submittedName>
        <fullName evidence="1">Hinge connector of long tail fiber, proximal connector</fullName>
    </submittedName>
</protein>
<evidence type="ECO:0000313" key="2">
    <source>
        <dbReference type="Proteomes" id="UP000247773"/>
    </source>
</evidence>
<sequence length="375" mass="41137">MAESVERMATFGETYVETQIMSENNSVAFKFEVAAGVPTSSPPNYFVKFQNNLFGDQTRFTGVALIEINAALNTIVSRKNFLLTESEGSANNAFILALNSLTNNLYILVTDGAVKTSQAVTDKMRALGSVLWPEVWSNKLDFGYVGYLSGTDKKIASENITLNDKRPRGDIRPRVEVVYDKADDVGAQGYADRAVEDEDEVITTTLAEFKRYPTNGPSVPLSTYGIKPGSSMLLSADLFADTAIYTSGQTVRLNLRWFNGTTYLSGVIMEAVQADKDKWKKHYRYLDVPSNATHYTIIASRVGAGTGKAGVRNLVFTEVSRSIEAMSQNAAIGVNGIRMNAAVEGYTPLLLILPDTKSDMSGEIRANEFREYPTV</sequence>
<keyword evidence="2" id="KW-1185">Reference proteome</keyword>
<gene>
    <name evidence="1" type="ORF">PspYZU05_160</name>
</gene>
<name>A0A2U7NS15_9CAUD</name>
<evidence type="ECO:0000313" key="1">
    <source>
        <dbReference type="EMBL" id="ASD52112.1"/>
    </source>
</evidence>
<accession>A0A2U7NS15</accession>
<reference evidence="1 2" key="1">
    <citation type="submission" date="2017-04" db="EMBL/GenBank/DDBJ databases">
        <title>Isolation of lytic bacteriophages infecting Pseudomonas strains for biocontrol of fish and shrimp spoilage during chilled storage.</title>
        <authorList>
            <person name="Yang Z."/>
            <person name="Tao X."/>
            <person name="Gao L."/>
            <person name="Rao S."/>
        </authorList>
    </citation>
    <scope>NUCLEOTIDE SEQUENCE [LARGE SCALE GENOMIC DNA]</scope>
</reference>
<dbReference type="EMBL" id="KY971610">
    <property type="protein sequence ID" value="ASD52112.1"/>
    <property type="molecule type" value="Genomic_DNA"/>
</dbReference>